<reference evidence="1" key="2">
    <citation type="journal article" date="2021" name="Microbiome">
        <title>Successional dynamics and alternative stable states in a saline activated sludge microbial community over 9 years.</title>
        <authorList>
            <person name="Wang Y."/>
            <person name="Ye J."/>
            <person name="Ju F."/>
            <person name="Liu L."/>
            <person name="Boyd J.A."/>
            <person name="Deng Y."/>
            <person name="Parks D.H."/>
            <person name="Jiang X."/>
            <person name="Yin X."/>
            <person name="Woodcroft B.J."/>
            <person name="Tyson G.W."/>
            <person name="Hugenholtz P."/>
            <person name="Polz M.F."/>
            <person name="Zhang T."/>
        </authorList>
    </citation>
    <scope>NUCLEOTIDE SEQUENCE</scope>
    <source>
        <strain evidence="1">HKST-UBA13</strain>
    </source>
</reference>
<name>A0A955L260_9BACT</name>
<dbReference type="AlphaFoldDB" id="A0A955L260"/>
<organism evidence="1 2">
    <name type="scientific">Candidatus Dojkabacteria bacterium</name>
    <dbReference type="NCBI Taxonomy" id="2099670"/>
    <lineage>
        <taxon>Bacteria</taxon>
        <taxon>Candidatus Dojkabacteria</taxon>
    </lineage>
</organism>
<accession>A0A955L260</accession>
<dbReference type="SUPFAM" id="SSF160379">
    <property type="entry name" value="SP0830-like"/>
    <property type="match status" value="1"/>
</dbReference>
<gene>
    <name evidence="1" type="ORF">KC678_04670</name>
</gene>
<evidence type="ECO:0000313" key="1">
    <source>
        <dbReference type="EMBL" id="MCA9381534.1"/>
    </source>
</evidence>
<dbReference type="Proteomes" id="UP000775877">
    <property type="component" value="Unassembled WGS sequence"/>
</dbReference>
<dbReference type="EMBL" id="JAGQLJ010000126">
    <property type="protein sequence ID" value="MCA9381534.1"/>
    <property type="molecule type" value="Genomic_DNA"/>
</dbReference>
<dbReference type="Gene3D" id="3.30.70.1280">
    <property type="entry name" value="SP0830-like domains"/>
    <property type="match status" value="1"/>
</dbReference>
<dbReference type="PANTHER" id="PTHR36439">
    <property type="entry name" value="BLL4334 PROTEIN"/>
    <property type="match status" value="1"/>
</dbReference>
<dbReference type="InterPro" id="IPR012545">
    <property type="entry name" value="DUF1697"/>
</dbReference>
<sequence length="175" mass="19860">MNKYVAFLRGINSGKNPSTKMGDIKALFKQIGFEKVDSVLASGNIIFESDEDNLKEKIDSEFEKEFGFNPNSVIRSEQEITDIINKNLFPKDLTKSQKTNVSFLLEDKAYSFSVPFEQGCYKILEINNKSIFSIVDIDNGSTLDLMKFLDDEFGKDLTTRTFGTVGKVYKKMTQT</sequence>
<evidence type="ECO:0000313" key="2">
    <source>
        <dbReference type="Proteomes" id="UP000775877"/>
    </source>
</evidence>
<dbReference type="Pfam" id="PF08002">
    <property type="entry name" value="DUF1697"/>
    <property type="match status" value="1"/>
</dbReference>
<protein>
    <submittedName>
        <fullName evidence="1">DUF1697 domain-containing protein</fullName>
    </submittedName>
</protein>
<comment type="caution">
    <text evidence="1">The sequence shown here is derived from an EMBL/GenBank/DDBJ whole genome shotgun (WGS) entry which is preliminary data.</text>
</comment>
<dbReference type="PANTHER" id="PTHR36439:SF1">
    <property type="entry name" value="DUF1697 DOMAIN-CONTAINING PROTEIN"/>
    <property type="match status" value="1"/>
</dbReference>
<dbReference type="PIRSF" id="PIRSF008502">
    <property type="entry name" value="UCP008502"/>
    <property type="match status" value="1"/>
</dbReference>
<reference evidence="1" key="1">
    <citation type="submission" date="2020-04" db="EMBL/GenBank/DDBJ databases">
        <authorList>
            <person name="Zhang T."/>
        </authorList>
    </citation>
    <scope>NUCLEOTIDE SEQUENCE</scope>
    <source>
        <strain evidence="1">HKST-UBA13</strain>
    </source>
</reference>
<proteinExistence type="predicted"/>